<evidence type="ECO:0000256" key="2">
    <source>
        <dbReference type="SAM" id="Phobius"/>
    </source>
</evidence>
<feature type="region of interest" description="Disordered" evidence="1">
    <location>
        <begin position="1"/>
        <end position="62"/>
    </location>
</feature>
<protein>
    <submittedName>
        <fullName evidence="3">Uncharacterized protein</fullName>
    </submittedName>
</protein>
<organism evidence="3 4">
    <name type="scientific">Friedmanniomyces endolithicus</name>
    <dbReference type="NCBI Taxonomy" id="329885"/>
    <lineage>
        <taxon>Eukaryota</taxon>
        <taxon>Fungi</taxon>
        <taxon>Dikarya</taxon>
        <taxon>Ascomycota</taxon>
        <taxon>Pezizomycotina</taxon>
        <taxon>Dothideomycetes</taxon>
        <taxon>Dothideomycetidae</taxon>
        <taxon>Mycosphaerellales</taxon>
        <taxon>Teratosphaeriaceae</taxon>
        <taxon>Friedmanniomyces</taxon>
    </lineage>
</organism>
<feature type="compositionally biased region" description="Basic and acidic residues" evidence="1">
    <location>
        <begin position="9"/>
        <end position="18"/>
    </location>
</feature>
<reference evidence="3" key="1">
    <citation type="submission" date="2021-12" db="EMBL/GenBank/DDBJ databases">
        <title>Black yeast isolated from Biological Soil Crust.</title>
        <authorList>
            <person name="Kurbessoian T."/>
        </authorList>
    </citation>
    <scope>NUCLEOTIDE SEQUENCE</scope>
    <source>
        <strain evidence="3">CCFEE 5208</strain>
    </source>
</reference>
<keyword evidence="2" id="KW-0812">Transmembrane</keyword>
<dbReference type="Proteomes" id="UP001168146">
    <property type="component" value="Unassembled WGS sequence"/>
</dbReference>
<name>A0AAN6J6L8_9PEZI</name>
<keyword evidence="2" id="KW-0472">Membrane</keyword>
<evidence type="ECO:0000313" key="3">
    <source>
        <dbReference type="EMBL" id="KAK0318188.1"/>
    </source>
</evidence>
<sequence>MPFSTAFEKQVDSNMREEDNPDQYAQESKGERMPTPQLDAEAEDADMSEKKDRPPRFSTLFGAAPAPPAREFESYPAPSRKSGIWMPTSLFVLFAMILLVESTLLFAFAVIGLYNNLPSRLISSAAPAINIAPNFIMPQVQAIITQTTTVTVLGNGLFSSIAVPSTTSIPSTAEAASNLFGMLEGIGTPQSSTKPSSSATHTSGAATSTMILSQMPAPQETVNSIKLVTVDPSGSTLPARPTVTATTVIDPLQAAAASSANAAAKMSIETAMAGLAAALTPHAIASSTTFATSAASITAPMPAVTALSTSTLATLSASSTTSTERSSGYFIGGSGTAAADCIGG</sequence>
<keyword evidence="2" id="KW-1133">Transmembrane helix</keyword>
<evidence type="ECO:0000256" key="1">
    <source>
        <dbReference type="SAM" id="MobiDB-lite"/>
    </source>
</evidence>
<proteinExistence type="predicted"/>
<evidence type="ECO:0000313" key="4">
    <source>
        <dbReference type="Proteomes" id="UP001168146"/>
    </source>
</evidence>
<dbReference type="AlphaFoldDB" id="A0AAN6J6L8"/>
<comment type="caution">
    <text evidence="3">The sequence shown here is derived from an EMBL/GenBank/DDBJ whole genome shotgun (WGS) entry which is preliminary data.</text>
</comment>
<feature type="transmembrane region" description="Helical" evidence="2">
    <location>
        <begin position="90"/>
        <end position="114"/>
    </location>
</feature>
<dbReference type="EMBL" id="JASUXU010000038">
    <property type="protein sequence ID" value="KAK0318188.1"/>
    <property type="molecule type" value="Genomic_DNA"/>
</dbReference>
<accession>A0AAN6J6L8</accession>
<gene>
    <name evidence="3" type="ORF">LTR82_010887</name>
</gene>